<evidence type="ECO:0000256" key="7">
    <source>
        <dbReference type="ARBA" id="ARBA00022989"/>
    </source>
</evidence>
<comment type="cofactor">
    <cofactor evidence="10">
        <name>Zn(2+)</name>
        <dbReference type="ChEBI" id="CHEBI:29105"/>
    </cofactor>
    <text evidence="10">Binds 1 zinc ion per subunit.</text>
</comment>
<keyword evidence="1" id="KW-1003">Cell membrane</keyword>
<evidence type="ECO:0000313" key="14">
    <source>
        <dbReference type="Proteomes" id="UP000035301"/>
    </source>
</evidence>
<dbReference type="RefSeq" id="WP_048182440.1">
    <property type="nucleotide sequence ID" value="NZ_JXOJ01000002.1"/>
</dbReference>
<feature type="domain" description="Peptidase M48" evidence="12">
    <location>
        <begin position="116"/>
        <end position="286"/>
    </location>
</feature>
<feature type="transmembrane region" description="Helical" evidence="11">
    <location>
        <begin position="176"/>
        <end position="198"/>
    </location>
</feature>
<gene>
    <name evidence="13" type="ORF">SZ63_05630</name>
</gene>
<keyword evidence="8 10" id="KW-0482">Metalloprotease</keyword>
<keyword evidence="6 10" id="KW-0862">Zinc</keyword>
<dbReference type="GO" id="GO:0006508">
    <property type="term" value="P:proteolysis"/>
    <property type="evidence" value="ECO:0007669"/>
    <property type="project" value="UniProtKB-KW"/>
</dbReference>
<proteinExistence type="inferred from homology"/>
<keyword evidence="9 11" id="KW-0472">Membrane</keyword>
<feature type="transmembrane region" description="Helical" evidence="11">
    <location>
        <begin position="61"/>
        <end position="87"/>
    </location>
</feature>
<dbReference type="PANTHER" id="PTHR43221:SF2">
    <property type="entry name" value="PROTEASE HTPX HOMOLOG"/>
    <property type="match status" value="1"/>
</dbReference>
<keyword evidence="4" id="KW-0479">Metal-binding</keyword>
<evidence type="ECO:0000256" key="4">
    <source>
        <dbReference type="ARBA" id="ARBA00022723"/>
    </source>
</evidence>
<evidence type="ECO:0000256" key="9">
    <source>
        <dbReference type="ARBA" id="ARBA00023136"/>
    </source>
</evidence>
<sequence length="289" mass="33156">MNEIFLTESIKYIVLILIVLGASIYYITRKQFWQSFVGLIVMSYFQGLLISLWLFSDAFLIFFTVSVLIAIYYYLFFHHLLGIIASLKSKRSPETKEYEDSNVLSRLDGIWGLTIKDYAIKVYDGQNSFGAFTNVYGSPKEILIGEKLKEKLNTEETVFVISHEAAHHARKNWYRVFYYLFPLIYMIPCSIIAFLLVYLGIANIFSFCATAGLLFILGVITVHYTFWNMEYMADLGAVRKTSDKINAISALGKIAETVEEKRINKLVSLLTSDHPSTEDRILKISAEKM</sequence>
<dbReference type="Pfam" id="PF01435">
    <property type="entry name" value="Peptidase_M48"/>
    <property type="match status" value="1"/>
</dbReference>
<dbReference type="InterPro" id="IPR050083">
    <property type="entry name" value="HtpX_protease"/>
</dbReference>
<feature type="transmembrane region" description="Helical" evidence="11">
    <location>
        <begin position="204"/>
        <end position="226"/>
    </location>
</feature>
<dbReference type="PATRIC" id="fig|1550566.3.peg.1212"/>
<dbReference type="AlphaFoldDB" id="A0A0H1R016"/>
<keyword evidence="3 11" id="KW-0812">Transmembrane</keyword>
<keyword evidence="5 10" id="KW-0378">Hydrolase</keyword>
<organism evidence="13 14">
    <name type="scientific">Methanoculleus sediminis</name>
    <dbReference type="NCBI Taxonomy" id="1550566"/>
    <lineage>
        <taxon>Archaea</taxon>
        <taxon>Methanobacteriati</taxon>
        <taxon>Methanobacteriota</taxon>
        <taxon>Stenosarchaea group</taxon>
        <taxon>Methanomicrobia</taxon>
        <taxon>Methanomicrobiales</taxon>
        <taxon>Methanomicrobiaceae</taxon>
        <taxon>Methanoculleus</taxon>
    </lineage>
</organism>
<evidence type="ECO:0000256" key="6">
    <source>
        <dbReference type="ARBA" id="ARBA00022833"/>
    </source>
</evidence>
<evidence type="ECO:0000256" key="10">
    <source>
        <dbReference type="RuleBase" id="RU003983"/>
    </source>
</evidence>
<evidence type="ECO:0000256" key="11">
    <source>
        <dbReference type="SAM" id="Phobius"/>
    </source>
</evidence>
<feature type="transmembrane region" description="Helical" evidence="11">
    <location>
        <begin position="35"/>
        <end position="55"/>
    </location>
</feature>
<evidence type="ECO:0000256" key="2">
    <source>
        <dbReference type="ARBA" id="ARBA00022670"/>
    </source>
</evidence>
<dbReference type="GO" id="GO:0046872">
    <property type="term" value="F:metal ion binding"/>
    <property type="evidence" value="ECO:0007669"/>
    <property type="project" value="UniProtKB-KW"/>
</dbReference>
<keyword evidence="14" id="KW-1185">Reference proteome</keyword>
<evidence type="ECO:0000259" key="12">
    <source>
        <dbReference type="Pfam" id="PF01435"/>
    </source>
</evidence>
<feature type="transmembrane region" description="Helical" evidence="11">
    <location>
        <begin position="12"/>
        <end position="28"/>
    </location>
</feature>
<dbReference type="GO" id="GO:0004222">
    <property type="term" value="F:metalloendopeptidase activity"/>
    <property type="evidence" value="ECO:0007669"/>
    <property type="project" value="InterPro"/>
</dbReference>
<comment type="similarity">
    <text evidence="10">Belongs to the peptidase M48 family.</text>
</comment>
<comment type="caution">
    <text evidence="13">The sequence shown here is derived from an EMBL/GenBank/DDBJ whole genome shotgun (WGS) entry which is preliminary data.</text>
</comment>
<accession>A0A0H1R016</accession>
<dbReference type="PANTHER" id="PTHR43221">
    <property type="entry name" value="PROTEASE HTPX"/>
    <property type="match status" value="1"/>
</dbReference>
<keyword evidence="7 11" id="KW-1133">Transmembrane helix</keyword>
<evidence type="ECO:0000256" key="8">
    <source>
        <dbReference type="ARBA" id="ARBA00023049"/>
    </source>
</evidence>
<protein>
    <recommendedName>
        <fullName evidence="12">Peptidase M48 domain-containing protein</fullName>
    </recommendedName>
</protein>
<evidence type="ECO:0000313" key="13">
    <source>
        <dbReference type="EMBL" id="KLK88493.1"/>
    </source>
</evidence>
<dbReference type="Proteomes" id="UP000035301">
    <property type="component" value="Unassembled WGS sequence"/>
</dbReference>
<evidence type="ECO:0000256" key="1">
    <source>
        <dbReference type="ARBA" id="ARBA00022475"/>
    </source>
</evidence>
<dbReference type="EMBL" id="JXOJ01000002">
    <property type="protein sequence ID" value="KLK88493.1"/>
    <property type="molecule type" value="Genomic_DNA"/>
</dbReference>
<evidence type="ECO:0000256" key="5">
    <source>
        <dbReference type="ARBA" id="ARBA00022801"/>
    </source>
</evidence>
<dbReference type="InterPro" id="IPR001915">
    <property type="entry name" value="Peptidase_M48"/>
</dbReference>
<name>A0A0H1R016_9EURY</name>
<keyword evidence="2 10" id="KW-0645">Protease</keyword>
<evidence type="ECO:0000256" key="3">
    <source>
        <dbReference type="ARBA" id="ARBA00022692"/>
    </source>
</evidence>
<reference evidence="13 14" key="1">
    <citation type="journal article" date="2015" name="Int. J. Syst. Evol. Microbiol.">
        <title>Methanoculleus sediminis sp. nov., a methanogen from sediments near a submarine mud volcano.</title>
        <authorList>
            <person name="Chen S.C."/>
            <person name="Chen M.F."/>
            <person name="Lai M.C."/>
            <person name="Weng C.Y."/>
            <person name="Wu S.Y."/>
            <person name="Lin S."/>
            <person name="Yang T.F."/>
            <person name="Chen P.C."/>
        </authorList>
    </citation>
    <scope>NUCLEOTIDE SEQUENCE [LARGE SCALE GENOMIC DNA]</scope>
    <source>
        <strain evidence="13 14">S3Fa</strain>
    </source>
</reference>